<proteinExistence type="inferred from homology"/>
<evidence type="ECO:0000313" key="11">
    <source>
        <dbReference type="Proteomes" id="UP000033163"/>
    </source>
</evidence>
<dbReference type="InterPro" id="IPR046953">
    <property type="entry name" value="Spore_GerAC-like_C"/>
</dbReference>
<keyword evidence="3" id="KW-0309">Germination</keyword>
<feature type="domain" description="Spore germination GerAC-like C-terminal" evidence="8">
    <location>
        <begin position="223"/>
        <end position="389"/>
    </location>
</feature>
<dbReference type="NCBIfam" id="TIGR02887">
    <property type="entry name" value="spore_ger_x_C"/>
    <property type="match status" value="1"/>
</dbReference>
<dbReference type="PANTHER" id="PTHR35789">
    <property type="entry name" value="SPORE GERMINATION PROTEIN B3"/>
    <property type="match status" value="1"/>
</dbReference>
<dbReference type="InterPro" id="IPR057336">
    <property type="entry name" value="GerAC_N"/>
</dbReference>
<evidence type="ECO:0000256" key="3">
    <source>
        <dbReference type="ARBA" id="ARBA00022544"/>
    </source>
</evidence>
<dbReference type="HOGENOM" id="CLU_051140_0_0_9"/>
<evidence type="ECO:0000256" key="2">
    <source>
        <dbReference type="ARBA" id="ARBA00007886"/>
    </source>
</evidence>
<dbReference type="PATRIC" id="fig|1073571.4.peg.3852"/>
<dbReference type="PROSITE" id="PS51257">
    <property type="entry name" value="PROKAR_LIPOPROTEIN"/>
    <property type="match status" value="1"/>
</dbReference>
<dbReference type="AlphaFoldDB" id="A0A0E4HBW2"/>
<gene>
    <name evidence="10" type="ORF">PRIO_3601</name>
</gene>
<dbReference type="RefSeq" id="WP_046503884.1">
    <property type="nucleotide sequence ID" value="NZ_LN831776.1"/>
</dbReference>
<evidence type="ECO:0000256" key="4">
    <source>
        <dbReference type="ARBA" id="ARBA00022729"/>
    </source>
</evidence>
<evidence type="ECO:0000259" key="9">
    <source>
        <dbReference type="Pfam" id="PF25198"/>
    </source>
</evidence>
<evidence type="ECO:0000259" key="8">
    <source>
        <dbReference type="Pfam" id="PF05504"/>
    </source>
</evidence>
<dbReference type="Gene3D" id="6.20.190.10">
    <property type="entry name" value="Nutrient germinant receptor protein C, domain 1"/>
    <property type="match status" value="1"/>
</dbReference>
<dbReference type="Proteomes" id="UP000033163">
    <property type="component" value="Chromosome I"/>
</dbReference>
<comment type="subcellular location">
    <subcellularLocation>
        <location evidence="1">Membrane</location>
        <topology evidence="1">Lipid-anchor</topology>
    </subcellularLocation>
</comment>
<dbReference type="GO" id="GO:0016020">
    <property type="term" value="C:membrane"/>
    <property type="evidence" value="ECO:0007669"/>
    <property type="project" value="UniProtKB-SubCell"/>
</dbReference>
<keyword evidence="5" id="KW-0472">Membrane</keyword>
<keyword evidence="6" id="KW-0564">Palmitate</keyword>
<evidence type="ECO:0000313" key="10">
    <source>
        <dbReference type="EMBL" id="CQR56004.1"/>
    </source>
</evidence>
<evidence type="ECO:0000256" key="5">
    <source>
        <dbReference type="ARBA" id="ARBA00023136"/>
    </source>
</evidence>
<accession>A0A0E4HBW2</accession>
<dbReference type="Pfam" id="PF05504">
    <property type="entry name" value="Spore_GerAC"/>
    <property type="match status" value="1"/>
</dbReference>
<dbReference type="PANTHER" id="PTHR35789:SF1">
    <property type="entry name" value="SPORE GERMINATION PROTEIN B3"/>
    <property type="match status" value="1"/>
</dbReference>
<dbReference type="InterPro" id="IPR038501">
    <property type="entry name" value="Spore_GerAC_C_sf"/>
</dbReference>
<reference evidence="11" key="1">
    <citation type="submission" date="2015-03" db="EMBL/GenBank/DDBJ databases">
        <authorList>
            <person name="Wibberg D."/>
        </authorList>
    </citation>
    <scope>NUCLEOTIDE SEQUENCE [LARGE SCALE GENOMIC DNA]</scope>
</reference>
<dbReference type="Pfam" id="PF25198">
    <property type="entry name" value="Spore_GerAC_N"/>
    <property type="match status" value="1"/>
</dbReference>
<sequence>MKRKASFLLLILTLVSLLTGCWNRKELNELAIAVGMGIDKQGDQFRVSVQVVDPGEVSTKKGTGGRAPATLYTSEADTVFEAVRKITTLSPRKIYFPHLRICVISESMAMEGIAKPLDFLSRDHEFRSDFYLVITKGASAEDTLKIMTPLDPIPADQLFSSLESSKKNWSPSTTVTLDQLMADLISEGKQPILTGLQIVGDQNSGDTKKNVEKISPPTRLQFSGIAVFKKDRLIGWLNEIESKGYNFILDKVQSSVGFVDCPKGGKVAMEMIRNHTSMKGNVYRGEPRININLQIEANVGEVECSDLDLTKVSTIYDLQKRGEEKIAGVMESAIRKAQKSYKADIFGFGEAIHRSNPKAWKSLKQNWDDEYFPELQVNIKVDFKIRRLGTNGSSFLNEIKK</sequence>
<comment type="similarity">
    <text evidence="2">Belongs to the GerABKC lipoprotein family.</text>
</comment>
<feature type="domain" description="Spore germination protein N-terminal" evidence="9">
    <location>
        <begin position="23"/>
        <end position="196"/>
    </location>
</feature>
<evidence type="ECO:0000256" key="6">
    <source>
        <dbReference type="ARBA" id="ARBA00023139"/>
    </source>
</evidence>
<evidence type="ECO:0000256" key="7">
    <source>
        <dbReference type="ARBA" id="ARBA00023288"/>
    </source>
</evidence>
<dbReference type="GO" id="GO:0009847">
    <property type="term" value="P:spore germination"/>
    <property type="evidence" value="ECO:0007669"/>
    <property type="project" value="InterPro"/>
</dbReference>
<name>A0A0E4HBW2_9BACL</name>
<protein>
    <submittedName>
        <fullName evidence="10">Ger(X)C family germination protein</fullName>
    </submittedName>
</protein>
<evidence type="ECO:0000256" key="1">
    <source>
        <dbReference type="ARBA" id="ARBA00004635"/>
    </source>
</evidence>
<dbReference type="Gene3D" id="3.30.300.210">
    <property type="entry name" value="Nutrient germinant receptor protein C, domain 3"/>
    <property type="match status" value="1"/>
</dbReference>
<dbReference type="InterPro" id="IPR008844">
    <property type="entry name" value="Spore_GerAC-like"/>
</dbReference>
<keyword evidence="4" id="KW-0732">Signal</keyword>
<dbReference type="KEGG" id="pri:PRIO_3601"/>
<dbReference type="EMBL" id="LN831776">
    <property type="protein sequence ID" value="CQR56004.1"/>
    <property type="molecule type" value="Genomic_DNA"/>
</dbReference>
<organism evidence="10 11">
    <name type="scientific">Paenibacillus riograndensis SBR5</name>
    <dbReference type="NCBI Taxonomy" id="1073571"/>
    <lineage>
        <taxon>Bacteria</taxon>
        <taxon>Bacillati</taxon>
        <taxon>Bacillota</taxon>
        <taxon>Bacilli</taxon>
        <taxon>Bacillales</taxon>
        <taxon>Paenibacillaceae</taxon>
        <taxon>Paenibacillus</taxon>
        <taxon>Paenibacillus sonchi group</taxon>
    </lineage>
</organism>
<keyword evidence="7" id="KW-0449">Lipoprotein</keyword>